<protein>
    <submittedName>
        <fullName evidence="1">Uncharacterized protein</fullName>
    </submittedName>
</protein>
<evidence type="ECO:0000313" key="2">
    <source>
        <dbReference type="Proteomes" id="UP000327013"/>
    </source>
</evidence>
<accession>A0A5N6L3G5</accession>
<proteinExistence type="predicted"/>
<comment type="caution">
    <text evidence="1">The sequence shown here is derived from an EMBL/GenBank/DDBJ whole genome shotgun (WGS) entry which is preliminary data.</text>
</comment>
<dbReference type="AlphaFoldDB" id="A0A5N6L3G5"/>
<reference evidence="1 2" key="1">
    <citation type="submission" date="2019-06" db="EMBL/GenBank/DDBJ databases">
        <title>A chromosomal-level reference genome of Carpinus fangiana (Coryloideae, Betulaceae).</title>
        <authorList>
            <person name="Yang X."/>
            <person name="Wang Z."/>
            <person name="Zhang L."/>
            <person name="Hao G."/>
            <person name="Liu J."/>
            <person name="Yang Y."/>
        </authorList>
    </citation>
    <scope>NUCLEOTIDE SEQUENCE [LARGE SCALE GENOMIC DNA]</scope>
    <source>
        <strain evidence="1">Cfa_2016G</strain>
        <tissue evidence="1">Leaf</tissue>
    </source>
</reference>
<gene>
    <name evidence="1" type="ORF">FH972_026260</name>
</gene>
<dbReference type="EMBL" id="VIBQ01000083">
    <property type="protein sequence ID" value="KAB8664836.1"/>
    <property type="molecule type" value="Genomic_DNA"/>
</dbReference>
<sequence>MSAEAALRAQAWLQSLGTPARLPQQGLNDCISAMSDHISSKDREWLNEEHETDLVTLLGTEQDHGLMMRLLHRPLLWFSKDEVGYSNHHA</sequence>
<dbReference type="Proteomes" id="UP000327013">
    <property type="component" value="Unassembled WGS sequence"/>
</dbReference>
<organism evidence="1 2">
    <name type="scientific">Carpinus fangiana</name>
    <dbReference type="NCBI Taxonomy" id="176857"/>
    <lineage>
        <taxon>Eukaryota</taxon>
        <taxon>Viridiplantae</taxon>
        <taxon>Streptophyta</taxon>
        <taxon>Embryophyta</taxon>
        <taxon>Tracheophyta</taxon>
        <taxon>Spermatophyta</taxon>
        <taxon>Magnoliopsida</taxon>
        <taxon>eudicotyledons</taxon>
        <taxon>Gunneridae</taxon>
        <taxon>Pentapetalae</taxon>
        <taxon>rosids</taxon>
        <taxon>fabids</taxon>
        <taxon>Fagales</taxon>
        <taxon>Betulaceae</taxon>
        <taxon>Carpinus</taxon>
    </lineage>
</organism>
<name>A0A5N6L3G5_9ROSI</name>
<keyword evidence="2" id="KW-1185">Reference proteome</keyword>
<evidence type="ECO:0000313" key="1">
    <source>
        <dbReference type="EMBL" id="KAB8664836.1"/>
    </source>
</evidence>